<organism evidence="2 3">
    <name type="scientific">Komagataeibacter sucrofermentans</name>
    <dbReference type="NCBI Taxonomy" id="1053551"/>
    <lineage>
        <taxon>Bacteria</taxon>
        <taxon>Pseudomonadati</taxon>
        <taxon>Pseudomonadota</taxon>
        <taxon>Alphaproteobacteria</taxon>
        <taxon>Acetobacterales</taxon>
        <taxon>Acetobacteraceae</taxon>
        <taxon>Komagataeibacter</taxon>
    </lineage>
</organism>
<reference evidence="2 3" key="1">
    <citation type="submission" date="2017-07" db="EMBL/GenBank/DDBJ databases">
        <title>A draft genome sequence of Komagataeibacter sucrofermentans LMG 18788.</title>
        <authorList>
            <person name="Skraban J."/>
            <person name="Cleenwerck I."/>
            <person name="Vandamme P."/>
            <person name="Trcek J."/>
        </authorList>
    </citation>
    <scope>NUCLEOTIDE SEQUENCE [LARGE SCALE GENOMIC DNA]</scope>
    <source>
        <strain evidence="2 3">LMG 18788</strain>
    </source>
</reference>
<keyword evidence="2" id="KW-0808">Transferase</keyword>
<dbReference type="OrthoDB" id="244285at2"/>
<dbReference type="Pfam" id="PF08267">
    <property type="entry name" value="Meth_synt_1"/>
    <property type="match status" value="1"/>
</dbReference>
<dbReference type="Gene3D" id="3.20.20.210">
    <property type="match status" value="1"/>
</dbReference>
<keyword evidence="2" id="KW-0489">Methyltransferase</keyword>
<accession>A0A318QYE3</accession>
<gene>
    <name evidence="2" type="ORF">CFR77_12645</name>
</gene>
<dbReference type="AlphaFoldDB" id="A0A318QYE3"/>
<proteinExistence type="predicted"/>
<dbReference type="GO" id="GO:0008652">
    <property type="term" value="P:amino acid biosynthetic process"/>
    <property type="evidence" value="ECO:0007669"/>
    <property type="project" value="InterPro"/>
</dbReference>
<sequence>MLLTGTLGGTDFDTPDFIALQRDAGISHVTSNSCPDGHDRVLQTARMVGLDDTGSDRRKTAPELTDQTVFKLCCNPALDAFVSAWRGGITTVPIMLGPVSFLASCSQSDGTDPVRSLLKLLPVYKAVLNALAMAGCFRVQIHEPVMTAGPMTEERITAMDFAWRAMTEEMSGQAVELVLVGGGGGFWRNLPHVMSLPMGGLHVDMVRGGAELPYVLSHLNPRCGLLLGFVDGLNRFPTDICSAVRWIGDIRAKYPRRLLIVTPSTAMNIRKSDGRAPFPGPCNILSDLMRIHDGCTEGRPFTTSAKTTSVLSRVRTTA</sequence>
<evidence type="ECO:0000313" key="2">
    <source>
        <dbReference type="EMBL" id="PYD78043.1"/>
    </source>
</evidence>
<dbReference type="GO" id="GO:0003871">
    <property type="term" value="F:5-methyltetrahydropteroyltriglutamate-homocysteine S-methyltransferase activity"/>
    <property type="evidence" value="ECO:0007669"/>
    <property type="project" value="InterPro"/>
</dbReference>
<protein>
    <submittedName>
        <fullName evidence="2">5-methyltetrahydropteroyltriglutamate--homocysteine methyltransferase</fullName>
    </submittedName>
</protein>
<feature type="domain" description="Cobalamin-independent methionine synthase MetE N-terminal" evidence="1">
    <location>
        <begin position="61"/>
        <end position="253"/>
    </location>
</feature>
<dbReference type="EMBL" id="NKUA01000019">
    <property type="protein sequence ID" value="PYD78043.1"/>
    <property type="molecule type" value="Genomic_DNA"/>
</dbReference>
<dbReference type="InterPro" id="IPR038071">
    <property type="entry name" value="UROD/MetE-like_sf"/>
</dbReference>
<dbReference type="PANTHER" id="PTHR30519">
    <property type="entry name" value="5-METHYLTETRAHYDROPTEROYLTRIGLUTAMATE--HOMOCYSTEINE METHYLTRANSFERASE"/>
    <property type="match status" value="1"/>
</dbReference>
<dbReference type="SUPFAM" id="SSF51726">
    <property type="entry name" value="UROD/MetE-like"/>
    <property type="match status" value="1"/>
</dbReference>
<dbReference type="Proteomes" id="UP000247814">
    <property type="component" value="Unassembled WGS sequence"/>
</dbReference>
<dbReference type="RefSeq" id="WP_110569859.1">
    <property type="nucleotide sequence ID" value="NZ_CP137147.1"/>
</dbReference>
<dbReference type="GO" id="GO:0032259">
    <property type="term" value="P:methylation"/>
    <property type="evidence" value="ECO:0007669"/>
    <property type="project" value="UniProtKB-KW"/>
</dbReference>
<keyword evidence="3" id="KW-1185">Reference proteome</keyword>
<evidence type="ECO:0000259" key="1">
    <source>
        <dbReference type="Pfam" id="PF08267"/>
    </source>
</evidence>
<dbReference type="InterPro" id="IPR013215">
    <property type="entry name" value="Cbl-indep_Met_Synth_N"/>
</dbReference>
<comment type="caution">
    <text evidence="2">The sequence shown here is derived from an EMBL/GenBank/DDBJ whole genome shotgun (WGS) entry which is preliminary data.</text>
</comment>
<dbReference type="GO" id="GO:0008270">
    <property type="term" value="F:zinc ion binding"/>
    <property type="evidence" value="ECO:0007669"/>
    <property type="project" value="InterPro"/>
</dbReference>
<evidence type="ECO:0000313" key="3">
    <source>
        <dbReference type="Proteomes" id="UP000247814"/>
    </source>
</evidence>
<name>A0A318QYE3_9PROT</name>